<dbReference type="SUPFAM" id="SSF55347">
    <property type="entry name" value="Glyceraldehyde-3-phosphate dehydrogenase-like, C-terminal domain"/>
    <property type="match status" value="1"/>
</dbReference>
<evidence type="ECO:0000313" key="4">
    <source>
        <dbReference type="Proteomes" id="UP000278149"/>
    </source>
</evidence>
<dbReference type="SUPFAM" id="SSF51735">
    <property type="entry name" value="NAD(P)-binding Rossmann-fold domains"/>
    <property type="match status" value="1"/>
</dbReference>
<sequence length="339" mass="38008">MSLHKPRAFPYRAPHNLIIKKYSWLVPPLEVRVGVIGCGWFGSAHARVYRAIGDAKLVAVADKDENAARRLAEYYHVNYYTSVEGMIRKESLDAVSVVVTPQHLFEVTKEALELGVSVLTEKPIVTSRNELFLLSSLVKKGGIFMPGFIELFNPAVVKLKELLKDEIIGSISSISSRRAGRLPKKILGWKIGVILDLGIHEAYVHRYLMDEDPLDSLSYTARLLNDGEGEDLAILIFSYPSNVIAIIEANWLTTAGIRSMTITGEDGSISLDYADQFIRVERGDHSLIPRLRKEEPLYKELSHFIESIKGGKDPVVGFEFAEDVLNNIFNAMDRRIVPK</sequence>
<reference evidence="3 4" key="1">
    <citation type="submission" date="2018-10" db="EMBL/GenBank/DDBJ databases">
        <title>Co-occurring genomic capacity for anaerobic methane metabolism and dissimilatory sulfite reduction discovered in the Korarchaeota.</title>
        <authorList>
            <person name="Mckay L.J."/>
            <person name="Dlakic M."/>
            <person name="Fields M.W."/>
            <person name="Delmont T.O."/>
            <person name="Eren A.M."/>
            <person name="Jay Z.J."/>
            <person name="Klingelsmith K.B."/>
            <person name="Rusch D.B."/>
            <person name="Inskeep W.P."/>
        </authorList>
    </citation>
    <scope>NUCLEOTIDE SEQUENCE [LARGE SCALE GENOMIC DNA]</scope>
    <source>
        <strain evidence="3 4">WS</strain>
    </source>
</reference>
<dbReference type="EMBL" id="RCOR01000014">
    <property type="protein sequence ID" value="RSN70074.1"/>
    <property type="molecule type" value="Genomic_DNA"/>
</dbReference>
<protein>
    <submittedName>
        <fullName evidence="3">Gfo/Idh/MocA family oxidoreductase</fullName>
    </submittedName>
</protein>
<gene>
    <name evidence="3" type="ORF">D9Q81_01835</name>
</gene>
<proteinExistence type="predicted"/>
<evidence type="ECO:0000259" key="1">
    <source>
        <dbReference type="Pfam" id="PF01408"/>
    </source>
</evidence>
<evidence type="ECO:0000259" key="2">
    <source>
        <dbReference type="Pfam" id="PF22725"/>
    </source>
</evidence>
<evidence type="ECO:0000313" key="3">
    <source>
        <dbReference type="EMBL" id="RSN70074.1"/>
    </source>
</evidence>
<dbReference type="Gene3D" id="3.40.50.720">
    <property type="entry name" value="NAD(P)-binding Rossmann-like Domain"/>
    <property type="match status" value="1"/>
</dbReference>
<dbReference type="Pfam" id="PF22725">
    <property type="entry name" value="GFO_IDH_MocA_C3"/>
    <property type="match status" value="1"/>
</dbReference>
<organism evidence="3 4">
    <name type="scientific">Candidatus Korarchaeum cryptofilum</name>
    <dbReference type="NCBI Taxonomy" id="498846"/>
    <lineage>
        <taxon>Archaea</taxon>
        <taxon>Thermoproteota</taxon>
        <taxon>Candidatus Korarchaeia</taxon>
        <taxon>Candidatus Korarchaeales</taxon>
        <taxon>Candidatus Korarchaeaceae</taxon>
        <taxon>Candidatus Korarchaeum</taxon>
    </lineage>
</organism>
<feature type="domain" description="Gfo/Idh/MocA-like oxidoreductase N-terminal" evidence="1">
    <location>
        <begin position="31"/>
        <end position="142"/>
    </location>
</feature>
<dbReference type="InterPro" id="IPR051450">
    <property type="entry name" value="Gfo/Idh/MocA_Oxidoreductases"/>
</dbReference>
<comment type="caution">
    <text evidence="3">The sequence shown here is derived from an EMBL/GenBank/DDBJ whole genome shotgun (WGS) entry which is preliminary data.</text>
</comment>
<dbReference type="InterPro" id="IPR036291">
    <property type="entry name" value="NAD(P)-bd_dom_sf"/>
</dbReference>
<dbReference type="PANTHER" id="PTHR43377">
    <property type="entry name" value="BILIVERDIN REDUCTASE A"/>
    <property type="match status" value="1"/>
</dbReference>
<dbReference type="InterPro" id="IPR000683">
    <property type="entry name" value="Gfo/Idh/MocA-like_OxRdtase_N"/>
</dbReference>
<dbReference type="Pfam" id="PF01408">
    <property type="entry name" value="GFO_IDH_MocA"/>
    <property type="match status" value="1"/>
</dbReference>
<feature type="domain" description="GFO/IDH/MocA-like oxidoreductase" evidence="2">
    <location>
        <begin position="157"/>
        <end position="269"/>
    </location>
</feature>
<name>A0A3R9PAW3_9CREN</name>
<dbReference type="GO" id="GO:0000166">
    <property type="term" value="F:nucleotide binding"/>
    <property type="evidence" value="ECO:0007669"/>
    <property type="project" value="InterPro"/>
</dbReference>
<dbReference type="PANTHER" id="PTHR43377:SF1">
    <property type="entry name" value="BILIVERDIN REDUCTASE A"/>
    <property type="match status" value="1"/>
</dbReference>
<dbReference type="Gene3D" id="3.30.360.10">
    <property type="entry name" value="Dihydrodipicolinate Reductase, domain 2"/>
    <property type="match status" value="1"/>
</dbReference>
<dbReference type="AlphaFoldDB" id="A0A3R9PAW3"/>
<dbReference type="Proteomes" id="UP000278149">
    <property type="component" value="Unassembled WGS sequence"/>
</dbReference>
<accession>A0A3R9PAW3</accession>
<dbReference type="InterPro" id="IPR055170">
    <property type="entry name" value="GFO_IDH_MocA-like_dom"/>
</dbReference>